<name>A0AAD9L352_RIDPI</name>
<dbReference type="SUPFAM" id="SSF53850">
    <property type="entry name" value="Periplasmic binding protein-like II"/>
    <property type="match status" value="1"/>
</dbReference>
<proteinExistence type="predicted"/>
<organism evidence="1 2">
    <name type="scientific">Ridgeia piscesae</name>
    <name type="common">Tubeworm</name>
    <dbReference type="NCBI Taxonomy" id="27915"/>
    <lineage>
        <taxon>Eukaryota</taxon>
        <taxon>Metazoa</taxon>
        <taxon>Spiralia</taxon>
        <taxon>Lophotrochozoa</taxon>
        <taxon>Annelida</taxon>
        <taxon>Polychaeta</taxon>
        <taxon>Sedentaria</taxon>
        <taxon>Canalipalpata</taxon>
        <taxon>Sabellida</taxon>
        <taxon>Siboglinidae</taxon>
        <taxon>Ridgeia</taxon>
    </lineage>
</organism>
<sequence>MEKACRMARKTCVTVTSNDCWNNEDMSSLTLNSRWFDACGNIYHTADRGRSYAFIGAYAQEPPAFICAKAGSSINSVSPATQTVGVHRTFWINAQCLKSHNMLFKNVIIKDSFDDIRSALNSGAIDVAFLSGKEAGGNKKLGSVIRCASTGPAYMIRKDMVNEMQWFDKAVKRLIRTRDFQRMCQDADNKYGMWI</sequence>
<evidence type="ECO:0008006" key="3">
    <source>
        <dbReference type="Google" id="ProtNLM"/>
    </source>
</evidence>
<comment type="caution">
    <text evidence="1">The sequence shown here is derived from an EMBL/GenBank/DDBJ whole genome shotgun (WGS) entry which is preliminary data.</text>
</comment>
<evidence type="ECO:0000313" key="1">
    <source>
        <dbReference type="EMBL" id="KAK2182189.1"/>
    </source>
</evidence>
<accession>A0AAD9L352</accession>
<dbReference type="Gene3D" id="3.40.190.10">
    <property type="entry name" value="Periplasmic binding protein-like II"/>
    <property type="match status" value="2"/>
</dbReference>
<dbReference type="Proteomes" id="UP001209878">
    <property type="component" value="Unassembled WGS sequence"/>
</dbReference>
<dbReference type="AlphaFoldDB" id="A0AAD9L352"/>
<reference evidence="1" key="1">
    <citation type="journal article" date="2023" name="Mol. Biol. Evol.">
        <title>Third-Generation Sequencing Reveals the Adaptive Role of the Epigenome in Three Deep-Sea Polychaetes.</title>
        <authorList>
            <person name="Perez M."/>
            <person name="Aroh O."/>
            <person name="Sun Y."/>
            <person name="Lan Y."/>
            <person name="Juniper S.K."/>
            <person name="Young C.R."/>
            <person name="Angers B."/>
            <person name="Qian P.Y."/>
        </authorList>
    </citation>
    <scope>NUCLEOTIDE SEQUENCE</scope>
    <source>
        <strain evidence="1">R07B-5</strain>
    </source>
</reference>
<evidence type="ECO:0000313" key="2">
    <source>
        <dbReference type="Proteomes" id="UP001209878"/>
    </source>
</evidence>
<gene>
    <name evidence="1" type="ORF">NP493_364g04061</name>
</gene>
<keyword evidence="2" id="KW-1185">Reference proteome</keyword>
<dbReference type="EMBL" id="JAODUO010000364">
    <property type="protein sequence ID" value="KAK2182189.1"/>
    <property type="molecule type" value="Genomic_DNA"/>
</dbReference>
<protein>
    <recommendedName>
        <fullName evidence="3">Solute-binding protein family 3/N-terminal domain-containing protein</fullName>
    </recommendedName>
</protein>